<dbReference type="AlphaFoldDB" id="A0A833H1E4"/>
<dbReference type="InterPro" id="IPR007801">
    <property type="entry name" value="MbnB/TglH/ChrH"/>
</dbReference>
<proteinExistence type="predicted"/>
<dbReference type="NCBIfam" id="NF003818">
    <property type="entry name" value="PRK05409.1"/>
    <property type="match status" value="1"/>
</dbReference>
<accession>A0A833H1E4</accession>
<dbReference type="Proteomes" id="UP000460298">
    <property type="component" value="Unassembled WGS sequence"/>
</dbReference>
<dbReference type="Gene3D" id="3.20.20.150">
    <property type="entry name" value="Divalent-metal-dependent TIM barrel enzymes"/>
    <property type="match status" value="1"/>
</dbReference>
<evidence type="ECO:0000313" key="3">
    <source>
        <dbReference type="Proteomes" id="UP000460298"/>
    </source>
</evidence>
<dbReference type="SUPFAM" id="SSF51658">
    <property type="entry name" value="Xylose isomerase-like"/>
    <property type="match status" value="1"/>
</dbReference>
<protein>
    <submittedName>
        <fullName evidence="2">DUF692 family protein</fullName>
    </submittedName>
</protein>
<gene>
    <name evidence="2" type="ORF">F9K24_11580</name>
</gene>
<dbReference type="InterPro" id="IPR036237">
    <property type="entry name" value="Xyl_isomerase-like_sf"/>
</dbReference>
<reference evidence="2 3" key="1">
    <citation type="submission" date="2019-10" db="EMBL/GenBank/DDBJ databases">
        <title>Extracellular Electron Transfer in a Candidatus Methanoperedens spp. Enrichment Culture.</title>
        <authorList>
            <person name="Berger S."/>
            <person name="Rangel Shaw D."/>
            <person name="Berben T."/>
            <person name="In 'T Zandt M."/>
            <person name="Frank J."/>
            <person name="Reimann J."/>
            <person name="Jetten M.S.M."/>
            <person name="Welte C.U."/>
        </authorList>
    </citation>
    <scope>NUCLEOTIDE SEQUENCE [LARGE SCALE GENOMIC DNA]</scope>
    <source>
        <strain evidence="2">SB12</strain>
    </source>
</reference>
<feature type="domain" description="Putative DNA-binding" evidence="1">
    <location>
        <begin position="315"/>
        <end position="405"/>
    </location>
</feature>
<name>A0A833H1E4_9LEPT</name>
<dbReference type="InterPro" id="IPR018640">
    <property type="entry name" value="DUF2063"/>
</dbReference>
<sequence>MASHSYPVLGAGLRTRHFAHLLERPRTRIEWFEAISENFMNSRGRPLRVLEAVRRDYPVALHGVSMSIASTDGPDAAYLRRLSDLIDRIDPFVVSDHLCFSRYRQHYLHDLLPFPLTERALDVVAHNVDRVQSYLGRRIALENASVYLAFSHSEMSEAEFMRRLVERTGCGILLDLNNLYVNRRNTGADPLEYFEKLSPDSILQMHLAGYSDPGTFYFDTHSAPVYDPVWDLFKRAMRLYPMVPVCIEWDEDIPDFDVLEEEVDKARSIRREVIAEDRDYVGFLSQRTDAPAFFERNRDVPLDDVPTDAHLDSVQRGFRELLHTGLPHLDEEFRPAGELEEEEALRLYASGYVARREDVLTENYRGTLRLLGARQFYERAHAYLNTALSTEYDLNRFGRSFPEFLREQEGLIVSLAARCADLDRAFVDVFHEPAGAALPADRLRLDGNSDIIISLNPSLVLLALDMPVYDLWKRGFGEVQSEPNADPTVTEQQAAERKRAGKEHLLVYRREEGVFVLVVPEWQFDLLSTLQKGYTLMSSIERHEEHIPDPGALGLFFRSLMDEAVIVDVQPV</sequence>
<dbReference type="PANTHER" id="PTHR42194:SF1">
    <property type="entry name" value="UPF0276 PROTEIN HI_1600"/>
    <property type="match status" value="1"/>
</dbReference>
<comment type="caution">
    <text evidence="2">The sequence shown here is derived from an EMBL/GenBank/DDBJ whole genome shotgun (WGS) entry which is preliminary data.</text>
</comment>
<evidence type="ECO:0000313" key="2">
    <source>
        <dbReference type="EMBL" id="KAB2932236.1"/>
    </source>
</evidence>
<dbReference type="PANTHER" id="PTHR42194">
    <property type="entry name" value="UPF0276 PROTEIN HI_1600"/>
    <property type="match status" value="1"/>
</dbReference>
<organism evidence="2 3">
    <name type="scientific">Leptonema illini</name>
    <dbReference type="NCBI Taxonomy" id="183"/>
    <lineage>
        <taxon>Bacteria</taxon>
        <taxon>Pseudomonadati</taxon>
        <taxon>Spirochaetota</taxon>
        <taxon>Spirochaetia</taxon>
        <taxon>Leptospirales</taxon>
        <taxon>Leptospiraceae</taxon>
        <taxon>Leptonema</taxon>
    </lineage>
</organism>
<dbReference type="Pfam" id="PF05114">
    <property type="entry name" value="MbnB_TglH_ChrH"/>
    <property type="match status" value="1"/>
</dbReference>
<dbReference type="Pfam" id="PF09836">
    <property type="entry name" value="DUF2063"/>
    <property type="match status" value="1"/>
</dbReference>
<dbReference type="EMBL" id="WBUI01000010">
    <property type="protein sequence ID" value="KAB2932236.1"/>
    <property type="molecule type" value="Genomic_DNA"/>
</dbReference>
<evidence type="ECO:0000259" key="1">
    <source>
        <dbReference type="Pfam" id="PF09836"/>
    </source>
</evidence>